<reference evidence="6 7" key="1">
    <citation type="journal article" date="2024" name="G3 (Bethesda)">
        <title>A hybrid genome assembly of the endangered aye-aye (Daubentonia madagascariensis).</title>
        <authorList>
            <person name="Versoza C.J."/>
            <person name="Pfeifer S.P."/>
        </authorList>
    </citation>
    <scope>NUCLEOTIDE SEQUENCE [LARGE SCALE GENOMIC DNA]</scope>
    <source>
        <strain evidence="6">6821</strain>
    </source>
</reference>
<comment type="caution">
    <text evidence="6">The sequence shown here is derived from an EMBL/GenBank/DDBJ whole genome shotgun (WGS) entry which is preliminary data.</text>
</comment>
<protein>
    <submittedName>
        <fullName evidence="6">Submaxillary gland androgen-regulated protein 3B</fullName>
    </submittedName>
</protein>
<dbReference type="EMBL" id="JBFSEQ010000003">
    <property type="protein sequence ID" value="KAL2780375.1"/>
    <property type="molecule type" value="Genomic_DNA"/>
</dbReference>
<dbReference type="PANTHER" id="PTHR14179">
    <property type="entry name" value="SMR1-RELATED"/>
    <property type="match status" value="1"/>
</dbReference>
<gene>
    <name evidence="6" type="ORF">WCI35_008793</name>
</gene>
<feature type="compositionally biased region" description="Pro residues" evidence="4">
    <location>
        <begin position="33"/>
        <end position="69"/>
    </location>
</feature>
<feature type="region of interest" description="Disordered" evidence="4">
    <location>
        <begin position="19"/>
        <end position="85"/>
    </location>
</feature>
<evidence type="ECO:0000256" key="1">
    <source>
        <dbReference type="ARBA" id="ARBA00004613"/>
    </source>
</evidence>
<dbReference type="Proteomes" id="UP001610411">
    <property type="component" value="Unassembled WGS sequence"/>
</dbReference>
<feature type="non-terminal residue" evidence="6">
    <location>
        <position position="85"/>
    </location>
</feature>
<organism evidence="6 7">
    <name type="scientific">Daubentonia madagascariensis</name>
    <name type="common">Aye-aye</name>
    <name type="synonym">Sciurus madagascariensis</name>
    <dbReference type="NCBI Taxonomy" id="31869"/>
    <lineage>
        <taxon>Eukaryota</taxon>
        <taxon>Metazoa</taxon>
        <taxon>Chordata</taxon>
        <taxon>Craniata</taxon>
        <taxon>Vertebrata</taxon>
        <taxon>Euteleostomi</taxon>
        <taxon>Mammalia</taxon>
        <taxon>Eutheria</taxon>
        <taxon>Euarchontoglires</taxon>
        <taxon>Primates</taxon>
        <taxon>Strepsirrhini</taxon>
        <taxon>Chiromyiformes</taxon>
        <taxon>Daubentoniidae</taxon>
        <taxon>Daubentonia</taxon>
    </lineage>
</organism>
<keyword evidence="7" id="KW-1185">Reference proteome</keyword>
<evidence type="ECO:0000256" key="3">
    <source>
        <dbReference type="ARBA" id="ARBA00022729"/>
    </source>
</evidence>
<evidence type="ECO:0000256" key="2">
    <source>
        <dbReference type="ARBA" id="ARBA00022525"/>
    </source>
</evidence>
<dbReference type="InterPro" id="IPR026288">
    <property type="entry name" value="SMR-like"/>
</dbReference>
<evidence type="ECO:0000313" key="6">
    <source>
        <dbReference type="EMBL" id="KAL2780375.1"/>
    </source>
</evidence>
<dbReference type="GO" id="GO:0005576">
    <property type="term" value="C:extracellular region"/>
    <property type="evidence" value="ECO:0007669"/>
    <property type="project" value="UniProtKB-SubCell"/>
</dbReference>
<keyword evidence="3 5" id="KW-0732">Signal</keyword>
<dbReference type="PANTHER" id="PTHR14179:SF13">
    <property type="entry name" value="SUBMAXILLARY GLAND ANDROGEN-REGULATED PROTEIN 3B"/>
    <property type="match status" value="1"/>
</dbReference>
<dbReference type="PROSITE" id="PS51257">
    <property type="entry name" value="PROKAR_LIPOPROTEIN"/>
    <property type="match status" value="1"/>
</dbReference>
<name>A0ABD2ENJ1_DAUMA</name>
<evidence type="ECO:0000256" key="4">
    <source>
        <dbReference type="SAM" id="MobiDB-lite"/>
    </source>
</evidence>
<sequence length="85" mass="9009">MKPLSLILGLWVLVACFSPGESQRDPRGQYPPGRLPPPPPPYPFGPGLVPPPHPPPYGPGRNPLPPPSSPSWSRENSTATPSSPS</sequence>
<feature type="compositionally biased region" description="Polar residues" evidence="4">
    <location>
        <begin position="72"/>
        <end position="85"/>
    </location>
</feature>
<accession>A0ABD2ENJ1</accession>
<keyword evidence="2" id="KW-0964">Secreted</keyword>
<proteinExistence type="predicted"/>
<feature type="chain" id="PRO_5044791334" evidence="5">
    <location>
        <begin position="23"/>
        <end position="85"/>
    </location>
</feature>
<feature type="signal peptide" evidence="5">
    <location>
        <begin position="1"/>
        <end position="22"/>
    </location>
</feature>
<dbReference type="AlphaFoldDB" id="A0ABD2ENJ1"/>
<evidence type="ECO:0000256" key="5">
    <source>
        <dbReference type="SAM" id="SignalP"/>
    </source>
</evidence>
<dbReference type="Pfam" id="PF15621">
    <property type="entry name" value="PROL5-SMR"/>
    <property type="match status" value="1"/>
</dbReference>
<comment type="subcellular location">
    <subcellularLocation>
        <location evidence="1">Secreted</location>
    </subcellularLocation>
</comment>
<evidence type="ECO:0000313" key="7">
    <source>
        <dbReference type="Proteomes" id="UP001610411"/>
    </source>
</evidence>